<dbReference type="RefSeq" id="WP_035615185.1">
    <property type="nucleotide sequence ID" value="NZ_ARYK01000002.1"/>
</dbReference>
<comment type="caution">
    <text evidence="1">The sequence shown here is derived from an EMBL/GenBank/DDBJ whole genome shotgun (WGS) entry which is preliminary data.</text>
</comment>
<evidence type="ECO:0000313" key="2">
    <source>
        <dbReference type="Proteomes" id="UP000025171"/>
    </source>
</evidence>
<dbReference type="STRING" id="1280950.HJO_06655"/>
<organism evidence="1 2">
    <name type="scientific">Hyphomonas johnsonii MHS-2</name>
    <dbReference type="NCBI Taxonomy" id="1280950"/>
    <lineage>
        <taxon>Bacteria</taxon>
        <taxon>Pseudomonadati</taxon>
        <taxon>Pseudomonadota</taxon>
        <taxon>Alphaproteobacteria</taxon>
        <taxon>Hyphomonadales</taxon>
        <taxon>Hyphomonadaceae</taxon>
        <taxon>Hyphomonas</taxon>
    </lineage>
</organism>
<dbReference type="Proteomes" id="UP000025171">
    <property type="component" value="Unassembled WGS sequence"/>
</dbReference>
<name>A0A059FS82_9PROT</name>
<reference evidence="1 2" key="1">
    <citation type="journal article" date="2014" name="Antonie Van Leeuwenhoek">
        <title>Hyphomonas beringensis sp. nov. and Hyphomonas chukchiensis sp. nov., isolated from surface seawater of the Bering Sea and Chukchi Sea.</title>
        <authorList>
            <person name="Li C."/>
            <person name="Lai Q."/>
            <person name="Li G."/>
            <person name="Dong C."/>
            <person name="Wang J."/>
            <person name="Liao Y."/>
            <person name="Shao Z."/>
        </authorList>
    </citation>
    <scope>NUCLEOTIDE SEQUENCE [LARGE SCALE GENOMIC DNA]</scope>
    <source>
        <strain evidence="1 2">MHS-2</strain>
    </source>
</reference>
<protein>
    <submittedName>
        <fullName evidence="1">Uncharacterized protein</fullName>
    </submittedName>
</protein>
<sequence>MNNPNPVPIKGRYQTPNELKAAHAALQLWMTPDEMEARFDVLSAVSGEYFFIQGGLQFIRDSHIAATFGKARRANRVRLCGGERPDFEIEVGNVTQLYEATEADLPGRRRGDEYKASLGKPNTLIHVENAEINANIAAVPGALRARALGKAGGGYDPSWGLVIFLNVATYGFDAGEIEACFEVATKPASSSFSEVWVLWGSEVYRPWPRQGE</sequence>
<dbReference type="PATRIC" id="fig|1280950.3.peg.1339"/>
<dbReference type="OrthoDB" id="8481342at2"/>
<dbReference type="EMBL" id="ARYK01000002">
    <property type="protein sequence ID" value="KCZ93514.1"/>
    <property type="molecule type" value="Genomic_DNA"/>
</dbReference>
<dbReference type="AlphaFoldDB" id="A0A059FS82"/>
<gene>
    <name evidence="1" type="ORF">HJO_06655</name>
</gene>
<evidence type="ECO:0000313" key="1">
    <source>
        <dbReference type="EMBL" id="KCZ93514.1"/>
    </source>
</evidence>
<keyword evidence="2" id="KW-1185">Reference proteome</keyword>
<accession>A0A059FS82</accession>
<proteinExistence type="predicted"/>